<proteinExistence type="inferred from homology"/>
<dbReference type="InterPro" id="IPR004367">
    <property type="entry name" value="Cyclin_C-dom"/>
</dbReference>
<keyword evidence="1" id="KW-0132">Cell division</keyword>
<dbReference type="InterPro" id="IPR048258">
    <property type="entry name" value="Cyclins_cyclin-box"/>
</dbReference>
<dbReference type="Proteomes" id="UP001216150">
    <property type="component" value="Unassembled WGS sequence"/>
</dbReference>
<comment type="similarity">
    <text evidence="4">Belongs to the cyclin family.</text>
</comment>
<dbReference type="PANTHER" id="PTHR10177">
    <property type="entry name" value="CYCLINS"/>
    <property type="match status" value="1"/>
</dbReference>
<accession>A0AAD6DAA9</accession>
<feature type="region of interest" description="Disordered" evidence="5">
    <location>
        <begin position="189"/>
        <end position="223"/>
    </location>
</feature>
<dbReference type="InterPro" id="IPR013763">
    <property type="entry name" value="Cyclin-like_dom"/>
</dbReference>
<dbReference type="Gene3D" id="1.10.472.10">
    <property type="entry name" value="Cyclin-like"/>
    <property type="match status" value="2"/>
</dbReference>
<evidence type="ECO:0000256" key="3">
    <source>
        <dbReference type="ARBA" id="ARBA00023306"/>
    </source>
</evidence>
<gene>
    <name evidence="8" type="ORF">N7450_010703</name>
</gene>
<dbReference type="SMART" id="SM00385">
    <property type="entry name" value="CYCLIN"/>
    <property type="match status" value="2"/>
</dbReference>
<keyword evidence="2 4" id="KW-0195">Cyclin</keyword>
<dbReference type="InterPro" id="IPR006671">
    <property type="entry name" value="Cyclin_N"/>
</dbReference>
<feature type="domain" description="Cyclin-like" evidence="6">
    <location>
        <begin position="441"/>
        <end position="522"/>
    </location>
</feature>
<comment type="caution">
    <text evidence="8">The sequence shown here is derived from an EMBL/GenBank/DDBJ whole genome shotgun (WGS) entry which is preliminary data.</text>
</comment>
<dbReference type="PROSITE" id="PS00292">
    <property type="entry name" value="CYCLINS"/>
    <property type="match status" value="1"/>
</dbReference>
<sequence>MQPQRIRVRGDENIPPSTHGGKVIHQRNKSTPALSVVAQNAKNGARRAFGDVSNTKDLGRSSRDDSAIHGKSNIQVVESKAPLAQPAQRPLSISGIKGLLNNVTTKPMNPAGKAQKPQPLRRNNTVFRDQQLEPVTERESSKEVPQPVRRSASSVETMVVKKNEVQKEEPVIIEEPEAEVEKVEVKARDEAHKSAVSDSTLSDHEETKASSQYTKLSTVPESHSNEAVAVPAELDAEDWEDDEVDYLPPYLSRTDNTTGGTTNVIFPRITSMTKRQMLQAKSIVDESRTEEEIIEDFFDSSMVAEYSSEIFLHLRQKEIEMLPLPDYMANQAEIQWSMRSVLMDWLVQVHFRFALLPETLFLCVNYIDRFLSRKIVSLGKLQLVGATAIFIAAKYEEITAPSVQEIVYMVDGGYDVDEILKAERFMLSILDFDLGWPGPMSFLRRISKADDYDLETRTVAKYFLELTIMDERFVCTPPSFAAAGAHCLARLMLQKGCWTPSHAYYSGYLYEQLQHVMSTMLECCEDAQRHHQAIFEKYSDRRFKRALLYVEAEVHRGFTLLVQLHSRILAVWTAPRITEFSSPISKRYICSILRQITFITHFHISFQALLSGFKDGVRSES</sequence>
<protein>
    <recommendedName>
        <fullName evidence="10">Cyclin N-terminal domain-containing protein</fullName>
    </recommendedName>
</protein>
<feature type="domain" description="Cyclin C-terminal" evidence="7">
    <location>
        <begin position="437"/>
        <end position="552"/>
    </location>
</feature>
<dbReference type="GO" id="GO:0051301">
    <property type="term" value="P:cell division"/>
    <property type="evidence" value="ECO:0007669"/>
    <property type="project" value="UniProtKB-KW"/>
</dbReference>
<dbReference type="EMBL" id="JAQJAC010000010">
    <property type="protein sequence ID" value="KAJ5568217.1"/>
    <property type="molecule type" value="Genomic_DNA"/>
</dbReference>
<dbReference type="SUPFAM" id="SSF47954">
    <property type="entry name" value="Cyclin-like"/>
    <property type="match status" value="2"/>
</dbReference>
<keyword evidence="9" id="KW-1185">Reference proteome</keyword>
<evidence type="ECO:0008006" key="10">
    <source>
        <dbReference type="Google" id="ProtNLM"/>
    </source>
</evidence>
<dbReference type="InterPro" id="IPR039361">
    <property type="entry name" value="Cyclin"/>
</dbReference>
<organism evidence="8 9">
    <name type="scientific">Penicillium hetheringtonii</name>
    <dbReference type="NCBI Taxonomy" id="911720"/>
    <lineage>
        <taxon>Eukaryota</taxon>
        <taxon>Fungi</taxon>
        <taxon>Dikarya</taxon>
        <taxon>Ascomycota</taxon>
        <taxon>Pezizomycotina</taxon>
        <taxon>Eurotiomycetes</taxon>
        <taxon>Eurotiomycetidae</taxon>
        <taxon>Eurotiales</taxon>
        <taxon>Aspergillaceae</taxon>
        <taxon>Penicillium</taxon>
    </lineage>
</organism>
<keyword evidence="3" id="KW-0131">Cell cycle</keyword>
<dbReference type="InterPro" id="IPR036915">
    <property type="entry name" value="Cyclin-like_sf"/>
</dbReference>
<evidence type="ECO:0000259" key="6">
    <source>
        <dbReference type="SMART" id="SM00385"/>
    </source>
</evidence>
<name>A0AAD6DAA9_9EURO</name>
<feature type="region of interest" description="Disordered" evidence="5">
    <location>
        <begin position="41"/>
        <end position="73"/>
    </location>
</feature>
<evidence type="ECO:0000313" key="8">
    <source>
        <dbReference type="EMBL" id="KAJ5568217.1"/>
    </source>
</evidence>
<dbReference type="FunFam" id="1.10.472.10:FF:000001">
    <property type="entry name" value="G2/mitotic-specific cyclin"/>
    <property type="match status" value="1"/>
</dbReference>
<evidence type="ECO:0000256" key="5">
    <source>
        <dbReference type="SAM" id="MobiDB-lite"/>
    </source>
</evidence>
<feature type="compositionally biased region" description="Polar residues" evidence="5">
    <location>
        <begin position="209"/>
        <end position="222"/>
    </location>
</feature>
<feature type="compositionally biased region" description="Basic and acidic residues" evidence="5">
    <location>
        <begin position="57"/>
        <end position="68"/>
    </location>
</feature>
<evidence type="ECO:0000256" key="2">
    <source>
        <dbReference type="ARBA" id="ARBA00023127"/>
    </source>
</evidence>
<dbReference type="CDD" id="cd20512">
    <property type="entry name" value="CYCLIN_CLBs_yeast_rpt2"/>
    <property type="match status" value="1"/>
</dbReference>
<reference evidence="8 9" key="1">
    <citation type="journal article" date="2023" name="IMA Fungus">
        <title>Comparative genomic study of the Penicillium genus elucidates a diverse pangenome and 15 lateral gene transfer events.</title>
        <authorList>
            <person name="Petersen C."/>
            <person name="Sorensen T."/>
            <person name="Nielsen M.R."/>
            <person name="Sondergaard T.E."/>
            <person name="Sorensen J.L."/>
            <person name="Fitzpatrick D.A."/>
            <person name="Frisvad J.C."/>
            <person name="Nielsen K.L."/>
        </authorList>
    </citation>
    <scope>NUCLEOTIDE SEQUENCE [LARGE SCALE GENOMIC DNA]</scope>
    <source>
        <strain evidence="8 9">IBT 29057</strain>
    </source>
</reference>
<feature type="domain" description="Cyclin-like" evidence="6">
    <location>
        <begin position="344"/>
        <end position="428"/>
    </location>
</feature>
<evidence type="ECO:0000256" key="1">
    <source>
        <dbReference type="ARBA" id="ARBA00022618"/>
    </source>
</evidence>
<evidence type="ECO:0000313" key="9">
    <source>
        <dbReference type="Proteomes" id="UP001216150"/>
    </source>
</evidence>
<feature type="region of interest" description="Disordered" evidence="5">
    <location>
        <begin position="1"/>
        <end position="29"/>
    </location>
</feature>
<dbReference type="Pfam" id="PF00134">
    <property type="entry name" value="Cyclin_N"/>
    <property type="match status" value="1"/>
</dbReference>
<dbReference type="AlphaFoldDB" id="A0AAD6DAA9"/>
<evidence type="ECO:0000256" key="4">
    <source>
        <dbReference type="RuleBase" id="RU000383"/>
    </source>
</evidence>
<feature type="region of interest" description="Disordered" evidence="5">
    <location>
        <begin position="102"/>
        <end position="152"/>
    </location>
</feature>
<dbReference type="Pfam" id="PF02984">
    <property type="entry name" value="Cyclin_C"/>
    <property type="match status" value="1"/>
</dbReference>
<dbReference type="SMART" id="SM01332">
    <property type="entry name" value="Cyclin_C"/>
    <property type="match status" value="1"/>
</dbReference>
<evidence type="ECO:0000259" key="7">
    <source>
        <dbReference type="SMART" id="SM01332"/>
    </source>
</evidence>
<feature type="compositionally biased region" description="Basic and acidic residues" evidence="5">
    <location>
        <begin position="189"/>
        <end position="208"/>
    </location>
</feature>